<feature type="domain" description="Catechol dioxygenase N-terminal" evidence="8">
    <location>
        <begin position="57"/>
        <end position="131"/>
    </location>
</feature>
<organism evidence="9 10">
    <name type="scientific">Dacryopinax primogenitus (strain DJM 731)</name>
    <name type="common">Brown rot fungus</name>
    <dbReference type="NCBI Taxonomy" id="1858805"/>
    <lineage>
        <taxon>Eukaryota</taxon>
        <taxon>Fungi</taxon>
        <taxon>Dikarya</taxon>
        <taxon>Basidiomycota</taxon>
        <taxon>Agaricomycotina</taxon>
        <taxon>Dacrymycetes</taxon>
        <taxon>Dacrymycetales</taxon>
        <taxon>Dacrymycetaceae</taxon>
        <taxon>Dacryopinax</taxon>
    </lineage>
</organism>
<proteinExistence type="inferred from homology"/>
<dbReference type="InterPro" id="IPR015889">
    <property type="entry name" value="Intradiol_dOase_core"/>
</dbReference>
<name>M5GEA0_DACPD</name>
<dbReference type="InterPro" id="IPR007535">
    <property type="entry name" value="Catechol_dOase_N"/>
</dbReference>
<dbReference type="EMBL" id="JH795860">
    <property type="protein sequence ID" value="EJU03108.1"/>
    <property type="molecule type" value="Genomic_DNA"/>
</dbReference>
<dbReference type="Pfam" id="PF04444">
    <property type="entry name" value="Dioxygenase_N"/>
    <property type="match status" value="1"/>
</dbReference>
<keyword evidence="6" id="KW-0408">Iron</keyword>
<dbReference type="Proteomes" id="UP000030653">
    <property type="component" value="Unassembled WGS sequence"/>
</dbReference>
<keyword evidence="3" id="KW-0479">Metal-binding</keyword>
<evidence type="ECO:0000313" key="9">
    <source>
        <dbReference type="EMBL" id="EJU03108.1"/>
    </source>
</evidence>
<comment type="similarity">
    <text evidence="2">Belongs to the intradiol ring-cleavage dioxygenase family.</text>
</comment>
<dbReference type="Pfam" id="PF00775">
    <property type="entry name" value="Dioxygenase_C"/>
    <property type="match status" value="1"/>
</dbReference>
<dbReference type="HOGENOM" id="CLU_046727_2_0_1"/>
<keyword evidence="10" id="KW-1185">Reference proteome</keyword>
<dbReference type="InterPro" id="IPR000627">
    <property type="entry name" value="Intradiol_dOase_C"/>
</dbReference>
<dbReference type="GO" id="GO:0018576">
    <property type="term" value="F:catechol 1,2-dioxygenase activity"/>
    <property type="evidence" value="ECO:0007669"/>
    <property type="project" value="InterPro"/>
</dbReference>
<dbReference type="STRING" id="1858805.M5GEA0"/>
<dbReference type="AlphaFoldDB" id="M5GEA0"/>
<evidence type="ECO:0000256" key="3">
    <source>
        <dbReference type="ARBA" id="ARBA00022723"/>
    </source>
</evidence>
<evidence type="ECO:0000256" key="5">
    <source>
        <dbReference type="ARBA" id="ARBA00023002"/>
    </source>
</evidence>
<evidence type="ECO:0000256" key="6">
    <source>
        <dbReference type="ARBA" id="ARBA00023004"/>
    </source>
</evidence>
<feature type="domain" description="Intradiol ring-cleavage dioxygenases" evidence="7">
    <location>
        <begin position="136"/>
        <end position="288"/>
    </location>
</feature>
<dbReference type="GO" id="GO:0008199">
    <property type="term" value="F:ferric iron binding"/>
    <property type="evidence" value="ECO:0007669"/>
    <property type="project" value="InterPro"/>
</dbReference>
<dbReference type="SUPFAM" id="SSF49482">
    <property type="entry name" value="Aromatic compound dioxygenase"/>
    <property type="match status" value="1"/>
</dbReference>
<evidence type="ECO:0000313" key="10">
    <source>
        <dbReference type="Proteomes" id="UP000030653"/>
    </source>
</evidence>
<dbReference type="OrthoDB" id="5238185at2759"/>
<accession>M5GEA0</accession>
<sequence length="326" mass="35957">MASIDVMRDPTKTGKAIRAQIRDTIPKDLALETDFKEGTKYTITEHVIKLMDELCKDPRTLKVFTSLVKHLHAFARETGLTHDEWRLAIEMLTRAGKESTDFKNEFILLSDTLGLSVLLDELSHPRPDGATESCEEGPFFTVDAPELPSGTSLIKDGTLGEAMFFECTLKNLKGEPVKGAKLEVWQADGDGLYDVQYPDRVEANNRARIIATDDGIANFHGVMPTAYPIPSDGPVGDMLAATGRHPHRASHLHFHITAPGYDTLTTALYPDFSPFLGTDPVLSADKAEWANMGFKEGDVTTGRVHIWKYAFVLASNEEVAALKAKK</sequence>
<gene>
    <name evidence="9" type="ORF">DACRYDRAFT_94196</name>
</gene>
<evidence type="ECO:0000256" key="2">
    <source>
        <dbReference type="ARBA" id="ARBA00007825"/>
    </source>
</evidence>
<evidence type="ECO:0000256" key="1">
    <source>
        <dbReference type="ARBA" id="ARBA00001965"/>
    </source>
</evidence>
<dbReference type="PANTHER" id="PTHR33711:SF7">
    <property type="entry name" value="INTRADIOL RING-CLEAVAGE DIOXYGENASES DOMAIN-CONTAINING PROTEIN-RELATED"/>
    <property type="match status" value="1"/>
</dbReference>
<keyword evidence="5" id="KW-0560">Oxidoreductase</keyword>
<dbReference type="PANTHER" id="PTHR33711">
    <property type="entry name" value="DIOXYGENASE, PUTATIVE (AFU_ORTHOLOGUE AFUA_2G02910)-RELATED"/>
    <property type="match status" value="1"/>
</dbReference>
<evidence type="ECO:0000256" key="4">
    <source>
        <dbReference type="ARBA" id="ARBA00022964"/>
    </source>
</evidence>
<evidence type="ECO:0000259" key="7">
    <source>
        <dbReference type="Pfam" id="PF00775"/>
    </source>
</evidence>
<dbReference type="InterPro" id="IPR050770">
    <property type="entry name" value="Intradiol_RC_Dioxygenase"/>
</dbReference>
<protein>
    <submittedName>
        <fullName evidence="9">Aromatic compound dioxygenase</fullName>
    </submittedName>
</protein>
<evidence type="ECO:0000259" key="8">
    <source>
        <dbReference type="Pfam" id="PF04444"/>
    </source>
</evidence>
<dbReference type="RefSeq" id="XP_040630002.1">
    <property type="nucleotide sequence ID" value="XM_040777206.1"/>
</dbReference>
<dbReference type="OMA" id="DEINHPK"/>
<comment type="cofactor">
    <cofactor evidence="1">
        <name>Fe(3+)</name>
        <dbReference type="ChEBI" id="CHEBI:29034"/>
    </cofactor>
</comment>
<dbReference type="GeneID" id="63692268"/>
<keyword evidence="4 9" id="KW-0223">Dioxygenase</keyword>
<reference evidence="9 10" key="1">
    <citation type="journal article" date="2012" name="Science">
        <title>The Paleozoic origin of enzymatic lignin decomposition reconstructed from 31 fungal genomes.</title>
        <authorList>
            <person name="Floudas D."/>
            <person name="Binder M."/>
            <person name="Riley R."/>
            <person name="Barry K."/>
            <person name="Blanchette R.A."/>
            <person name="Henrissat B."/>
            <person name="Martinez A.T."/>
            <person name="Otillar R."/>
            <person name="Spatafora J.W."/>
            <person name="Yadav J.S."/>
            <person name="Aerts A."/>
            <person name="Benoit I."/>
            <person name="Boyd A."/>
            <person name="Carlson A."/>
            <person name="Copeland A."/>
            <person name="Coutinho P.M."/>
            <person name="de Vries R.P."/>
            <person name="Ferreira P."/>
            <person name="Findley K."/>
            <person name="Foster B."/>
            <person name="Gaskell J."/>
            <person name="Glotzer D."/>
            <person name="Gorecki P."/>
            <person name="Heitman J."/>
            <person name="Hesse C."/>
            <person name="Hori C."/>
            <person name="Igarashi K."/>
            <person name="Jurgens J.A."/>
            <person name="Kallen N."/>
            <person name="Kersten P."/>
            <person name="Kohler A."/>
            <person name="Kuees U."/>
            <person name="Kumar T.K.A."/>
            <person name="Kuo A."/>
            <person name="LaButti K."/>
            <person name="Larrondo L.F."/>
            <person name="Lindquist E."/>
            <person name="Ling A."/>
            <person name="Lombard V."/>
            <person name="Lucas S."/>
            <person name="Lundell T."/>
            <person name="Martin R."/>
            <person name="McLaughlin D.J."/>
            <person name="Morgenstern I."/>
            <person name="Morin E."/>
            <person name="Murat C."/>
            <person name="Nagy L.G."/>
            <person name="Nolan M."/>
            <person name="Ohm R.A."/>
            <person name="Patyshakuliyeva A."/>
            <person name="Rokas A."/>
            <person name="Ruiz-Duenas F.J."/>
            <person name="Sabat G."/>
            <person name="Salamov A."/>
            <person name="Samejima M."/>
            <person name="Schmutz J."/>
            <person name="Slot J.C."/>
            <person name="St John F."/>
            <person name="Stenlid J."/>
            <person name="Sun H."/>
            <person name="Sun S."/>
            <person name="Syed K."/>
            <person name="Tsang A."/>
            <person name="Wiebenga A."/>
            <person name="Young D."/>
            <person name="Pisabarro A."/>
            <person name="Eastwood D.C."/>
            <person name="Martin F."/>
            <person name="Cullen D."/>
            <person name="Grigoriev I.V."/>
            <person name="Hibbett D.S."/>
        </authorList>
    </citation>
    <scope>NUCLEOTIDE SEQUENCE [LARGE SCALE GENOMIC DNA]</scope>
    <source>
        <strain evidence="9 10">DJM-731 SS1</strain>
    </source>
</reference>
<dbReference type="GO" id="GO:0009712">
    <property type="term" value="P:catechol-containing compound metabolic process"/>
    <property type="evidence" value="ECO:0007669"/>
    <property type="project" value="InterPro"/>
</dbReference>
<dbReference type="Gene3D" id="2.60.130.10">
    <property type="entry name" value="Aromatic compound dioxygenase"/>
    <property type="match status" value="1"/>
</dbReference>